<dbReference type="EMBL" id="SHMQ01000001">
    <property type="protein sequence ID" value="RZV40383.1"/>
    <property type="molecule type" value="Genomic_DNA"/>
</dbReference>
<sequence length="137" mass="15928">MNLNINDKKMNDKSLNKAKGDEGEAVAAEFLEKIGYRIIKKNFKKGRREIDIIAENESGNLNFIEVKTRFKNRFGKPYEAVNKRKLSTIIEVSDFFLMQSSASNIKNYNKTIYYGIISIEYIERGSIKLIFFENILE</sequence>
<dbReference type="GO" id="GO:0003676">
    <property type="term" value="F:nucleic acid binding"/>
    <property type="evidence" value="ECO:0007669"/>
    <property type="project" value="InterPro"/>
</dbReference>
<reference evidence="3 4" key="1">
    <citation type="submission" date="2019-01" db="EMBL/GenBank/DDBJ databases">
        <title>Insights into ecological role of a new deltaproteobacterial order Candidatus Sinidesulfobacterales (Sva0485) by metagenomics and metatranscriptomics.</title>
        <authorList>
            <person name="Tan S."/>
            <person name="Liu J."/>
            <person name="Fang Y."/>
            <person name="Hedlund B."/>
            <person name="Lian Z.-H."/>
            <person name="Huang L.-Y."/>
            <person name="Li J.-T."/>
            <person name="Huang L.-N."/>
            <person name="Li W.-J."/>
            <person name="Jiang H.-C."/>
            <person name="Dong H.-L."/>
            <person name="Shu W.-S."/>
        </authorList>
    </citation>
    <scope>NUCLEOTIDE SEQUENCE [LARGE SCALE GENOMIC DNA]</scope>
    <source>
        <strain evidence="3">AP4</strain>
    </source>
</reference>
<dbReference type="SUPFAM" id="SSF52980">
    <property type="entry name" value="Restriction endonuclease-like"/>
    <property type="match status" value="1"/>
</dbReference>
<dbReference type="PANTHER" id="PTHR34039">
    <property type="entry name" value="UPF0102 PROTEIN YRAN"/>
    <property type="match status" value="1"/>
</dbReference>
<evidence type="ECO:0000256" key="1">
    <source>
        <dbReference type="ARBA" id="ARBA00006738"/>
    </source>
</evidence>
<dbReference type="Gene3D" id="3.40.1350.10">
    <property type="match status" value="1"/>
</dbReference>
<dbReference type="InterPro" id="IPR003509">
    <property type="entry name" value="UPF0102_YraN-like"/>
</dbReference>
<accession>A0A520XGQ6</accession>
<dbReference type="AlphaFoldDB" id="A0A520XGQ6"/>
<dbReference type="Pfam" id="PF02021">
    <property type="entry name" value="UPF0102"/>
    <property type="match status" value="1"/>
</dbReference>
<protein>
    <recommendedName>
        <fullName evidence="2">UPF0102 protein EVJ48_00225</fullName>
    </recommendedName>
</protein>
<dbReference type="Proteomes" id="UP000322454">
    <property type="component" value="Unassembled WGS sequence"/>
</dbReference>
<dbReference type="InterPro" id="IPR011335">
    <property type="entry name" value="Restrct_endonuc-II-like"/>
</dbReference>
<proteinExistence type="inferred from homology"/>
<evidence type="ECO:0000313" key="4">
    <source>
        <dbReference type="Proteomes" id="UP000322454"/>
    </source>
</evidence>
<name>A0A520XGQ6_9DELT</name>
<dbReference type="InterPro" id="IPR011856">
    <property type="entry name" value="tRNA_endonuc-like_dom_sf"/>
</dbReference>
<dbReference type="PANTHER" id="PTHR34039:SF1">
    <property type="entry name" value="UPF0102 PROTEIN YRAN"/>
    <property type="match status" value="1"/>
</dbReference>
<dbReference type="HAMAP" id="MF_00048">
    <property type="entry name" value="UPF0102"/>
    <property type="match status" value="1"/>
</dbReference>
<evidence type="ECO:0000256" key="2">
    <source>
        <dbReference type="HAMAP-Rule" id="MF_00048"/>
    </source>
</evidence>
<comment type="similarity">
    <text evidence="1 2">Belongs to the UPF0102 family.</text>
</comment>
<gene>
    <name evidence="3" type="ORF">EVJ48_00225</name>
</gene>
<evidence type="ECO:0000313" key="3">
    <source>
        <dbReference type="EMBL" id="RZV40383.1"/>
    </source>
</evidence>
<dbReference type="CDD" id="cd20736">
    <property type="entry name" value="PoNe_Nuclease"/>
    <property type="match status" value="1"/>
</dbReference>
<comment type="caution">
    <text evidence="3">The sequence shown here is derived from an EMBL/GenBank/DDBJ whole genome shotgun (WGS) entry which is preliminary data.</text>
</comment>
<organism evidence="3 4">
    <name type="scientific">Candidatus Acidulodesulfobacterium acidiphilum</name>
    <dbReference type="NCBI Taxonomy" id="2597224"/>
    <lineage>
        <taxon>Bacteria</taxon>
        <taxon>Deltaproteobacteria</taxon>
        <taxon>Candidatus Acidulodesulfobacterales</taxon>
        <taxon>Candidatus Acidulodesulfobacterium</taxon>
    </lineage>
</organism>